<dbReference type="InterPro" id="IPR023393">
    <property type="entry name" value="START-like_dom_sf"/>
</dbReference>
<dbReference type="GeneID" id="13794571"/>
<dbReference type="CDD" id="cd07821">
    <property type="entry name" value="PYR_PYL_RCAR_like"/>
    <property type="match status" value="1"/>
</dbReference>
<dbReference type="STRING" id="1237085.Ngar_c25530"/>
<reference evidence="1 2" key="1">
    <citation type="journal article" date="2012" name="Environ. Microbiol.">
        <title>The genome of the ammonia-oxidizing Candidatus Nitrososphaera gargensis: insights into metabolic versatility and environmental adaptations.</title>
        <authorList>
            <person name="Spang A."/>
            <person name="Poehlein A."/>
            <person name="Offre P."/>
            <person name="Zumbragel S."/>
            <person name="Haider S."/>
            <person name="Rychlik N."/>
            <person name="Nowka B."/>
            <person name="Schmeisser C."/>
            <person name="Lebedeva E.V."/>
            <person name="Rattei T."/>
            <person name="Bohm C."/>
            <person name="Schmid M."/>
            <person name="Galushko A."/>
            <person name="Hatzenpichler R."/>
            <person name="Weinmaier T."/>
            <person name="Daniel R."/>
            <person name="Schleper C."/>
            <person name="Spieck E."/>
            <person name="Streit W."/>
            <person name="Wagner M."/>
        </authorList>
    </citation>
    <scope>NUCLEOTIDE SEQUENCE [LARGE SCALE GENOMIC DNA]</scope>
    <source>
        <strain evidence="2">Ga9.2</strain>
    </source>
</reference>
<dbReference type="SUPFAM" id="SSF55961">
    <property type="entry name" value="Bet v1-like"/>
    <property type="match status" value="1"/>
</dbReference>
<dbReference type="RefSeq" id="WP_015020010.1">
    <property type="nucleotide sequence ID" value="NC_018719.1"/>
</dbReference>
<dbReference type="KEGG" id="nga:Ngar_c25530"/>
<dbReference type="BioCyc" id="CNIT1237085:G1324-2552-MONOMER"/>
<dbReference type="InterPro" id="IPR019587">
    <property type="entry name" value="Polyketide_cyclase/dehydratase"/>
</dbReference>
<dbReference type="Pfam" id="PF10604">
    <property type="entry name" value="Polyketide_cyc2"/>
    <property type="match status" value="1"/>
</dbReference>
<protein>
    <submittedName>
        <fullName evidence="1">Putative polyketide cyclase/dehydrase</fullName>
    </submittedName>
</protein>
<gene>
    <name evidence="1" type="ordered locus">Ngar_c25530</name>
</gene>
<proteinExistence type="predicted"/>
<name>K0IHR1_NITGG</name>
<organism evidence="1 2">
    <name type="scientific">Nitrososphaera gargensis (strain Ga9.2)</name>
    <dbReference type="NCBI Taxonomy" id="1237085"/>
    <lineage>
        <taxon>Archaea</taxon>
        <taxon>Nitrososphaerota</taxon>
        <taxon>Nitrososphaeria</taxon>
        <taxon>Nitrososphaerales</taxon>
        <taxon>Nitrososphaeraceae</taxon>
        <taxon>Nitrososphaera</taxon>
    </lineage>
</organism>
<accession>K0IHR1</accession>
<dbReference type="HOGENOM" id="CLU_1870806_0_0_2"/>
<dbReference type="Proteomes" id="UP000008037">
    <property type="component" value="Chromosome"/>
</dbReference>
<evidence type="ECO:0000313" key="2">
    <source>
        <dbReference type="Proteomes" id="UP000008037"/>
    </source>
</evidence>
<dbReference type="InParanoid" id="K0IHR1"/>
<dbReference type="Gene3D" id="3.30.530.20">
    <property type="match status" value="1"/>
</dbReference>
<dbReference type="AlphaFoldDB" id="K0IHR1"/>
<sequence length="136" mass="15564">MPKFSQIIKVKSPPEKTWAIVGDLAGVNRWIPRITGVKIEGNKKRTCTFADGHIQHEEIIEYSSEKRSYSYTIERLQRIKNNRGTFAVKQYGDGSVIMWESEFDIINSALEAEMTQMWKGATAQIAESLRRLVEGK</sequence>
<dbReference type="EMBL" id="CP002408">
    <property type="protein sequence ID" value="AFU59475.1"/>
    <property type="molecule type" value="Genomic_DNA"/>
</dbReference>
<keyword evidence="2" id="KW-1185">Reference proteome</keyword>
<evidence type="ECO:0000313" key="1">
    <source>
        <dbReference type="EMBL" id="AFU59475.1"/>
    </source>
</evidence>